<accession>A0A4U1GBR1</accession>
<dbReference type="Proteomes" id="UP000309594">
    <property type="component" value="Unassembled WGS sequence"/>
</dbReference>
<evidence type="ECO:0000313" key="2">
    <source>
        <dbReference type="Proteomes" id="UP000309594"/>
    </source>
</evidence>
<dbReference type="RefSeq" id="WP_136880405.1">
    <property type="nucleotide sequence ID" value="NZ_SWDX01000004.1"/>
</dbReference>
<reference evidence="1 2" key="1">
    <citation type="submission" date="2019-04" db="EMBL/GenBank/DDBJ databases">
        <title>Pedobacter sp. RP-1-16 sp. nov., isolated from Arctic soil.</title>
        <authorList>
            <person name="Dahal R.H."/>
            <person name="Kim D.-U."/>
        </authorList>
    </citation>
    <scope>NUCLEOTIDE SEQUENCE [LARGE SCALE GENOMIC DNA]</scope>
    <source>
        <strain evidence="1 2">RP-1-16</strain>
    </source>
</reference>
<proteinExistence type="predicted"/>
<organism evidence="1 2">
    <name type="scientific">Pedobacter hiemivivus</name>
    <dbReference type="NCBI Taxonomy" id="2530454"/>
    <lineage>
        <taxon>Bacteria</taxon>
        <taxon>Pseudomonadati</taxon>
        <taxon>Bacteroidota</taxon>
        <taxon>Sphingobacteriia</taxon>
        <taxon>Sphingobacteriales</taxon>
        <taxon>Sphingobacteriaceae</taxon>
        <taxon>Pedobacter</taxon>
    </lineage>
</organism>
<protein>
    <submittedName>
        <fullName evidence="1">Uncharacterized protein</fullName>
    </submittedName>
</protein>
<evidence type="ECO:0000313" key="1">
    <source>
        <dbReference type="EMBL" id="TKC61357.1"/>
    </source>
</evidence>
<sequence>MDNQEENNDWKKEAPILAGLSVHHPFSVPEGYFEELPLHVSNAVYLEKIKTKAAESGFTTPINYFNELREDINAALLKEKIKAAVPEGHDYAVPANYFEQLQSNILSKTIYEAKTPQSPRVVRLWHSKLLKYASAACFIIMSATGVYFYQQHKPAQKLAYNELATEQILYDIDEDVIIDHIKDNDLQQAKPAAKDVALENYILSNYSQNEIASNL</sequence>
<dbReference type="EMBL" id="SWDX01000004">
    <property type="protein sequence ID" value="TKC61357.1"/>
    <property type="molecule type" value="Genomic_DNA"/>
</dbReference>
<gene>
    <name evidence="1" type="ORF">FBD94_12530</name>
</gene>
<name>A0A4U1GBR1_9SPHI</name>
<dbReference type="AlphaFoldDB" id="A0A4U1GBR1"/>
<comment type="caution">
    <text evidence="1">The sequence shown here is derived from an EMBL/GenBank/DDBJ whole genome shotgun (WGS) entry which is preliminary data.</text>
</comment>